<feature type="transmembrane region" description="Helical" evidence="2">
    <location>
        <begin position="377"/>
        <end position="397"/>
    </location>
</feature>
<feature type="region of interest" description="Disordered" evidence="1">
    <location>
        <begin position="736"/>
        <end position="783"/>
    </location>
</feature>
<accession>A0A2X2YD97</accession>
<sequence>MDSEHLSNSVPPVGGEPRNGGETAGATPAAGATSPGATTPNGTGNTGFSAPYQGAPSPDGTSYRPADHPGSGNFSNNGANYGTTGAGGYPGGPDSAGSAWMRSPNRVIGGVCAGIASRLNIDPVIVRGLAVVGLLFFGFIPLLYGTLWLWMPNQTTGRSLWTDWRAGLLNQSGAVTGAIALMCFGAMRMLPQGIFLFNIFDIWDGGGGFDDLLAFFFIALVLCLMLAPLVVIVLVIVHVVNQSKTGTPPVANVYVPGPTGFVPTPQAPTPAMPNPTDGLMNTPVSPATSAAGFTQPTTGFATPSADFTVPPAAVTPPFNSATTMSAPPYPRPGAPLKPLIPGPSRALSLTVCGLALLSIFTGVLLPLIGVLDPLSSALLAVGLLTMVLGGGMLIAALQKRRTGWLAVVTPLVILFVTLPLATVGMSVMPQLRVLRSSIDWGDFPEMFSYQSNELHPGDELSAMRGSADIDLRAATPGKPIKVNLANGDVSIYTLPEQNVDLKINLAQGKVRTSTLKNSKWNMSEAFLKSSSRDKHRPQYFTMDGNQRVEFIDRTKEYEAASISLGSSDVTKLQIRHHVPLSDGSRNIKTKSQTIEINLAQGSVSLYERPAMDLWNGAVLPDGHFLVNYVLNGRTLMTDELEEYNSTETGAEGESGTALQEFRRRAVSGDGVIDVKTADGDESVALALNGKDVSELDLNNTLTLADVQAGKAGKWTDVNQDGFNDLFQPGGSLWKPGDNLFDPVNGTPRSAGMSNGTPSISATPVPPDSSTTPSPYRAPDIENN</sequence>
<feature type="domain" description="Phage shock protein PspC N-terminal" evidence="3">
    <location>
        <begin position="100"/>
        <end position="153"/>
    </location>
</feature>
<evidence type="ECO:0000256" key="1">
    <source>
        <dbReference type="SAM" id="MobiDB-lite"/>
    </source>
</evidence>
<feature type="compositionally biased region" description="Polar residues" evidence="1">
    <location>
        <begin position="1"/>
        <end position="10"/>
    </location>
</feature>
<feature type="transmembrane region" description="Helical" evidence="2">
    <location>
        <begin position="346"/>
        <end position="371"/>
    </location>
</feature>
<keyword evidence="2" id="KW-0812">Transmembrane</keyword>
<evidence type="ECO:0000313" key="4">
    <source>
        <dbReference type="EMBL" id="SQB64228.1"/>
    </source>
</evidence>
<dbReference type="EMBL" id="UASJ01000001">
    <property type="protein sequence ID" value="SQB64228.1"/>
    <property type="molecule type" value="Genomic_DNA"/>
</dbReference>
<reference evidence="4 5" key="1">
    <citation type="submission" date="2018-06" db="EMBL/GenBank/DDBJ databases">
        <authorList>
            <consortium name="Pathogen Informatics"/>
            <person name="Doyle S."/>
        </authorList>
    </citation>
    <scope>NUCLEOTIDE SEQUENCE [LARGE SCALE GENOMIC DNA]</scope>
    <source>
        <strain evidence="4 5">NCTC11820</strain>
    </source>
</reference>
<feature type="compositionally biased region" description="Low complexity" evidence="1">
    <location>
        <begin position="20"/>
        <end position="47"/>
    </location>
</feature>
<feature type="transmembrane region" description="Helical" evidence="2">
    <location>
        <begin position="128"/>
        <end position="151"/>
    </location>
</feature>
<feature type="transmembrane region" description="Helical" evidence="2">
    <location>
        <begin position="172"/>
        <end position="200"/>
    </location>
</feature>
<organism evidence="4 5">
    <name type="scientific">Mobiluncus curtisii</name>
    <dbReference type="NCBI Taxonomy" id="2051"/>
    <lineage>
        <taxon>Bacteria</taxon>
        <taxon>Bacillati</taxon>
        <taxon>Actinomycetota</taxon>
        <taxon>Actinomycetes</taxon>
        <taxon>Actinomycetales</taxon>
        <taxon>Actinomycetaceae</taxon>
        <taxon>Mobiluncus</taxon>
    </lineage>
</organism>
<feature type="region of interest" description="Disordered" evidence="1">
    <location>
        <begin position="1"/>
        <end position="79"/>
    </location>
</feature>
<feature type="transmembrane region" description="Helical" evidence="2">
    <location>
        <begin position="212"/>
        <end position="237"/>
    </location>
</feature>
<dbReference type="InterPro" id="IPR007168">
    <property type="entry name" value="Phageshock_PspC_N"/>
</dbReference>
<evidence type="ECO:0000313" key="5">
    <source>
        <dbReference type="Proteomes" id="UP000250245"/>
    </source>
</evidence>
<keyword evidence="2" id="KW-1133">Transmembrane helix</keyword>
<evidence type="ECO:0000259" key="3">
    <source>
        <dbReference type="Pfam" id="PF04024"/>
    </source>
</evidence>
<dbReference type="Proteomes" id="UP000250245">
    <property type="component" value="Unassembled WGS sequence"/>
</dbReference>
<protein>
    <submittedName>
        <fullName evidence="4">Phage shock protein C</fullName>
    </submittedName>
</protein>
<gene>
    <name evidence="4" type="ORF">NCTC11820_00562</name>
</gene>
<proteinExistence type="predicted"/>
<dbReference type="AlphaFoldDB" id="A0A2X2YD97"/>
<evidence type="ECO:0000256" key="2">
    <source>
        <dbReference type="SAM" id="Phobius"/>
    </source>
</evidence>
<name>A0A2X2YD97_9ACTO</name>
<dbReference type="Pfam" id="PF04024">
    <property type="entry name" value="PspC"/>
    <property type="match status" value="1"/>
</dbReference>
<feature type="transmembrane region" description="Helical" evidence="2">
    <location>
        <begin position="404"/>
        <end position="428"/>
    </location>
</feature>
<keyword evidence="2" id="KW-0472">Membrane</keyword>
<feature type="compositionally biased region" description="Polar residues" evidence="1">
    <location>
        <begin position="751"/>
        <end position="761"/>
    </location>
</feature>